<evidence type="ECO:0000313" key="1">
    <source>
        <dbReference type="EMBL" id="MEP1062390.1"/>
    </source>
</evidence>
<dbReference type="RefSeq" id="WP_190447090.1">
    <property type="nucleotide sequence ID" value="NZ_JAMPLM010000063.1"/>
</dbReference>
<dbReference type="PANTHER" id="PTHR34822:SF1">
    <property type="entry name" value="GRPB FAMILY PROTEIN"/>
    <property type="match status" value="1"/>
</dbReference>
<gene>
    <name evidence="1" type="ORF">NDI38_28880</name>
</gene>
<dbReference type="Gene3D" id="3.30.460.10">
    <property type="entry name" value="Beta Polymerase, domain 2"/>
    <property type="match status" value="1"/>
</dbReference>
<dbReference type="SUPFAM" id="SSF81301">
    <property type="entry name" value="Nucleotidyltransferase"/>
    <property type="match status" value="1"/>
</dbReference>
<keyword evidence="2" id="KW-1185">Reference proteome</keyword>
<evidence type="ECO:0000313" key="2">
    <source>
        <dbReference type="Proteomes" id="UP001476950"/>
    </source>
</evidence>
<dbReference type="InterPro" id="IPR043519">
    <property type="entry name" value="NT_sf"/>
</dbReference>
<protein>
    <submittedName>
        <fullName evidence="1">GrpB family protein</fullName>
    </submittedName>
</protein>
<dbReference type="PANTHER" id="PTHR34822">
    <property type="entry name" value="GRPB DOMAIN PROTEIN (AFU_ORTHOLOGUE AFUA_1G01530)"/>
    <property type="match status" value="1"/>
</dbReference>
<dbReference type="EMBL" id="JAMPLM010000063">
    <property type="protein sequence ID" value="MEP1062390.1"/>
    <property type="molecule type" value="Genomic_DNA"/>
</dbReference>
<dbReference type="InterPro" id="IPR007344">
    <property type="entry name" value="GrpB/CoaE"/>
</dbReference>
<accession>A0ABV0KT21</accession>
<name>A0ABV0KT21_9CYAN</name>
<proteinExistence type="predicted"/>
<dbReference type="Proteomes" id="UP001476950">
    <property type="component" value="Unassembled WGS sequence"/>
</dbReference>
<reference evidence="1 2" key="1">
    <citation type="submission" date="2022-04" db="EMBL/GenBank/DDBJ databases">
        <title>Positive selection, recombination, and allopatry shape intraspecific diversity of widespread and dominant cyanobacteria.</title>
        <authorList>
            <person name="Wei J."/>
            <person name="Shu W."/>
            <person name="Hu C."/>
        </authorList>
    </citation>
    <scope>NUCLEOTIDE SEQUENCE [LARGE SCALE GENOMIC DNA]</scope>
    <source>
        <strain evidence="1 2">AS-A4</strain>
    </source>
</reference>
<sequence>MDEIVITEYDPNWILLFEQESARIQAVLEGDLVTRIEHFGSTAVPGLAAKPIIDLLVGVRSLVEARQIAVVPHSSWRSPALYCLSNRSTCRTSLKPSAFCTTCLRLRLIVLWCDFATHSIRAYLNLGSFENPTMTDSISVESKSSETPT</sequence>
<dbReference type="Pfam" id="PF04229">
    <property type="entry name" value="GrpB"/>
    <property type="match status" value="1"/>
</dbReference>
<comment type="caution">
    <text evidence="1">The sequence shown here is derived from an EMBL/GenBank/DDBJ whole genome shotgun (WGS) entry which is preliminary data.</text>
</comment>
<organism evidence="1 2">
    <name type="scientific">Stenomitos frigidus AS-A4</name>
    <dbReference type="NCBI Taxonomy" id="2933935"/>
    <lineage>
        <taxon>Bacteria</taxon>
        <taxon>Bacillati</taxon>
        <taxon>Cyanobacteriota</taxon>
        <taxon>Cyanophyceae</taxon>
        <taxon>Leptolyngbyales</taxon>
        <taxon>Leptolyngbyaceae</taxon>
        <taxon>Stenomitos</taxon>
    </lineage>
</organism>